<dbReference type="AlphaFoldDB" id="A0A1H0V875"/>
<proteinExistence type="predicted"/>
<accession>A0A1H0V875</accession>
<sequence length="71" mass="7486">MPSDSRTHAPAMPPLELALELPDPAHDVAGSLDQELAEQRVGEEAVVTGMPGISTIHCLTSRAAPFQLPTL</sequence>
<dbReference type="EMBL" id="FNJR01000008">
    <property type="protein sequence ID" value="SDP74607.1"/>
    <property type="molecule type" value="Genomic_DNA"/>
</dbReference>
<dbReference type="RefSeq" id="WP_092602189.1">
    <property type="nucleotide sequence ID" value="NZ_FNJR01000008.1"/>
</dbReference>
<dbReference type="Proteomes" id="UP000199497">
    <property type="component" value="Unassembled WGS sequence"/>
</dbReference>
<gene>
    <name evidence="1" type="ORF">SAMN04487905_10875</name>
</gene>
<dbReference type="OrthoDB" id="10002949at2"/>
<evidence type="ECO:0000313" key="2">
    <source>
        <dbReference type="Proteomes" id="UP000199497"/>
    </source>
</evidence>
<name>A0A1H0V875_9ACTN</name>
<keyword evidence="2" id="KW-1185">Reference proteome</keyword>
<reference evidence="2" key="1">
    <citation type="submission" date="2016-10" db="EMBL/GenBank/DDBJ databases">
        <authorList>
            <person name="Varghese N."/>
            <person name="Submissions S."/>
        </authorList>
    </citation>
    <scope>NUCLEOTIDE SEQUENCE [LARGE SCALE GENOMIC DNA]</scope>
    <source>
        <strain evidence="2">DSM 46732</strain>
    </source>
</reference>
<protein>
    <submittedName>
        <fullName evidence="1">Uncharacterized protein</fullName>
    </submittedName>
</protein>
<organism evidence="1 2">
    <name type="scientific">Actinopolyspora xinjiangensis</name>
    <dbReference type="NCBI Taxonomy" id="405564"/>
    <lineage>
        <taxon>Bacteria</taxon>
        <taxon>Bacillati</taxon>
        <taxon>Actinomycetota</taxon>
        <taxon>Actinomycetes</taxon>
        <taxon>Actinopolysporales</taxon>
        <taxon>Actinopolysporaceae</taxon>
        <taxon>Actinopolyspora</taxon>
    </lineage>
</organism>
<evidence type="ECO:0000313" key="1">
    <source>
        <dbReference type="EMBL" id="SDP74607.1"/>
    </source>
</evidence>